<dbReference type="PANTHER" id="PTHR32309:SF31">
    <property type="entry name" value="CAPSULAR EXOPOLYSACCHARIDE FAMILY"/>
    <property type="match status" value="1"/>
</dbReference>
<proteinExistence type="predicted"/>
<evidence type="ECO:0008006" key="5">
    <source>
        <dbReference type="Google" id="ProtNLM"/>
    </source>
</evidence>
<feature type="transmembrane region" description="Helical" evidence="2">
    <location>
        <begin position="48"/>
        <end position="66"/>
    </location>
</feature>
<protein>
    <recommendedName>
        <fullName evidence="5">Chromosome partition protein Smc</fullName>
    </recommendedName>
</protein>
<feature type="coiled-coil region" evidence="1">
    <location>
        <begin position="374"/>
        <end position="449"/>
    </location>
</feature>
<evidence type="ECO:0000256" key="1">
    <source>
        <dbReference type="SAM" id="Coils"/>
    </source>
</evidence>
<evidence type="ECO:0000256" key="2">
    <source>
        <dbReference type="SAM" id="Phobius"/>
    </source>
</evidence>
<keyword evidence="2" id="KW-1133">Transmembrane helix</keyword>
<evidence type="ECO:0000313" key="4">
    <source>
        <dbReference type="Proteomes" id="UP001500840"/>
    </source>
</evidence>
<keyword evidence="2" id="KW-0472">Membrane</keyword>
<evidence type="ECO:0000313" key="3">
    <source>
        <dbReference type="EMBL" id="GAA4462836.1"/>
    </source>
</evidence>
<keyword evidence="4" id="KW-1185">Reference proteome</keyword>
<sequence length="706" mass="78087">MLSLQNDNVEQPHELIQGSIKRASGVHSVRFDESHDNELFSQFLKRSVKWFVIASILGAAVAWWAGDRFAKDTFTYTGRLTLEQSTVGYPFFAVPLATDMVVLIDAPDTIRELYESLPLTDPESATAKAIEVQATKGAFDIVLEYGAADAETAKQVVNTLMQIVGDKSREIRNGTITKHLETLDKRTAQLAAERTATQATYDQLCLAHNSHDLHAEIDANLIAKREAKAILARQRILIELRKQSIAQMEQQAADARAGKFAEEKRTIMQGEVIRLAEQERRMMLTDQLHEHRRRETAKIKLDSKLKELANLKSLYDRNLVTQSEYQALQSEIDVLRLESGDDETTTAISGSITKIFDDIDSGGYVDEAVKSKILVQLDERLREEQERLKLLEAEYTSYQELIAKLEEDYKSLVELSPKLRDFKVALESITHQQDRVKEERQAMERLLQTDGYVLKTTSPASPALIPVSSNKTKMMVAGFGAGSMFLLLPALLIEFFRASPNQHERLATKHGLPILSRHDRGSSKRQTGGTTSRILASRIQRLNLPIGSSVALVATGRKACPTGILFGAASHLARDGGRVLIIEVVAAGKITPFPSEYAVESIQDQEMQISKTDKVDRLLIQDPALLCDAMSHNTWDELAASIRSYQYIMIGGLSASDPTTATLVASGADAVIVCSLERDGASPAATNLINDLIDFDARLLGAVIAS</sequence>
<comment type="caution">
    <text evidence="3">The sequence shown here is derived from an EMBL/GenBank/DDBJ whole genome shotgun (WGS) entry which is preliminary data.</text>
</comment>
<dbReference type="InterPro" id="IPR050445">
    <property type="entry name" value="Bact_polysacc_biosynth/exp"/>
</dbReference>
<gene>
    <name evidence="3" type="ORF">GCM10023156_47220</name>
</gene>
<dbReference type="RefSeq" id="WP_345326068.1">
    <property type="nucleotide sequence ID" value="NZ_BAABGA010000064.1"/>
</dbReference>
<dbReference type="Proteomes" id="UP001500840">
    <property type="component" value="Unassembled WGS sequence"/>
</dbReference>
<dbReference type="EMBL" id="BAABGA010000064">
    <property type="protein sequence ID" value="GAA4462836.1"/>
    <property type="molecule type" value="Genomic_DNA"/>
</dbReference>
<accession>A0ABP8N9P9</accession>
<keyword evidence="1" id="KW-0175">Coiled coil</keyword>
<name>A0ABP8N9P9_9BACT</name>
<reference evidence="4" key="1">
    <citation type="journal article" date="2019" name="Int. J. Syst. Evol. Microbiol.">
        <title>The Global Catalogue of Microorganisms (GCM) 10K type strain sequencing project: providing services to taxonomists for standard genome sequencing and annotation.</title>
        <authorList>
            <consortium name="The Broad Institute Genomics Platform"/>
            <consortium name="The Broad Institute Genome Sequencing Center for Infectious Disease"/>
            <person name="Wu L."/>
            <person name="Ma J."/>
        </authorList>
    </citation>
    <scope>NUCLEOTIDE SEQUENCE [LARGE SCALE GENOMIC DNA]</scope>
    <source>
        <strain evidence="4">JCM 17759</strain>
    </source>
</reference>
<keyword evidence="2" id="KW-0812">Transmembrane</keyword>
<organism evidence="3 4">
    <name type="scientific">Novipirellula rosea</name>
    <dbReference type="NCBI Taxonomy" id="1031540"/>
    <lineage>
        <taxon>Bacteria</taxon>
        <taxon>Pseudomonadati</taxon>
        <taxon>Planctomycetota</taxon>
        <taxon>Planctomycetia</taxon>
        <taxon>Pirellulales</taxon>
        <taxon>Pirellulaceae</taxon>
        <taxon>Novipirellula</taxon>
    </lineage>
</organism>
<dbReference type="PANTHER" id="PTHR32309">
    <property type="entry name" value="TYROSINE-PROTEIN KINASE"/>
    <property type="match status" value="1"/>
</dbReference>